<dbReference type="Proteomes" id="UP001652564">
    <property type="component" value="Unassembled WGS sequence"/>
</dbReference>
<evidence type="ECO:0000313" key="2">
    <source>
        <dbReference type="Proteomes" id="UP001652564"/>
    </source>
</evidence>
<evidence type="ECO:0008006" key="3">
    <source>
        <dbReference type="Google" id="ProtNLM"/>
    </source>
</evidence>
<proteinExistence type="predicted"/>
<comment type="caution">
    <text evidence="1">The sequence shown here is derived from an EMBL/GenBank/DDBJ whole genome shotgun (WGS) entry which is preliminary data.</text>
</comment>
<evidence type="ECO:0000313" key="1">
    <source>
        <dbReference type="EMBL" id="MCV2873569.1"/>
    </source>
</evidence>
<dbReference type="EMBL" id="JAOWKZ010000003">
    <property type="protein sequence ID" value="MCV2873569.1"/>
    <property type="molecule type" value="Genomic_DNA"/>
</dbReference>
<keyword evidence="2" id="KW-1185">Reference proteome</keyword>
<protein>
    <recommendedName>
        <fullName evidence="3">Tellurite resistance protein TerB</fullName>
    </recommendedName>
</protein>
<sequence length="177" mass="19229">MPIILGLLGAITLAFIWIMRMRNAAEMTHEIAGVAQDVLSAARRLGFRRKLNTHPVDSLDEPKLAIGALGIAFLELGGLPTAEQQNALLKSLQAHTGQNLGDAEETLILGRWLVNEANGREPAITRLSRRLAKLDRAGSFTPLMAVLNDVAKASRDGSVSDRQRDALTEIARAFKLN</sequence>
<accession>A0ABT2ZRD9</accession>
<organism evidence="1 2">
    <name type="scientific">Albidovulum litorale</name>
    <dbReference type="NCBI Taxonomy" id="2984134"/>
    <lineage>
        <taxon>Bacteria</taxon>
        <taxon>Pseudomonadati</taxon>
        <taxon>Pseudomonadota</taxon>
        <taxon>Alphaproteobacteria</taxon>
        <taxon>Rhodobacterales</taxon>
        <taxon>Paracoccaceae</taxon>
        <taxon>Albidovulum</taxon>
    </lineage>
</organism>
<gene>
    <name evidence="1" type="ORF">OEZ71_14805</name>
</gene>
<name>A0ABT2ZRD9_9RHOB</name>
<dbReference type="RefSeq" id="WP_263740773.1">
    <property type="nucleotide sequence ID" value="NZ_JAOWKZ010000003.1"/>
</dbReference>
<reference evidence="1 2" key="1">
    <citation type="submission" date="2022-10" db="EMBL/GenBank/DDBJ databases">
        <title>Defluviimonas sp. nov., isolated from ocean surface sediments.</title>
        <authorList>
            <person name="He W."/>
            <person name="Wang L."/>
            <person name="Zhang D.-F."/>
        </authorList>
    </citation>
    <scope>NUCLEOTIDE SEQUENCE [LARGE SCALE GENOMIC DNA]</scope>
    <source>
        <strain evidence="1 2">WL0050</strain>
    </source>
</reference>